<sequence length="70" mass="8257">MSIELYGEIVCINTDYSYNQIDDICIIALFLIIQVYLYVYNKNKKVRLYKCSQLMVVYALQNIMHTQAPL</sequence>
<keyword evidence="1" id="KW-0812">Transmembrane</keyword>
<feature type="transmembrane region" description="Helical" evidence="1">
    <location>
        <begin position="20"/>
        <end position="40"/>
    </location>
</feature>
<accession>A0A2G5FC44</accession>
<proteinExistence type="predicted"/>
<name>A0A2G5FC44_AQUCA</name>
<keyword evidence="1" id="KW-1133">Transmembrane helix</keyword>
<keyword evidence="1" id="KW-0472">Membrane</keyword>
<dbReference type="InParanoid" id="A0A2G5FC44"/>
<keyword evidence="3" id="KW-1185">Reference proteome</keyword>
<organism evidence="2 3">
    <name type="scientific">Aquilegia coerulea</name>
    <name type="common">Rocky mountain columbine</name>
    <dbReference type="NCBI Taxonomy" id="218851"/>
    <lineage>
        <taxon>Eukaryota</taxon>
        <taxon>Viridiplantae</taxon>
        <taxon>Streptophyta</taxon>
        <taxon>Embryophyta</taxon>
        <taxon>Tracheophyta</taxon>
        <taxon>Spermatophyta</taxon>
        <taxon>Magnoliopsida</taxon>
        <taxon>Ranunculales</taxon>
        <taxon>Ranunculaceae</taxon>
        <taxon>Thalictroideae</taxon>
        <taxon>Aquilegia</taxon>
    </lineage>
</organism>
<evidence type="ECO:0000313" key="3">
    <source>
        <dbReference type="Proteomes" id="UP000230069"/>
    </source>
</evidence>
<reference evidence="2 3" key="1">
    <citation type="submission" date="2017-09" db="EMBL/GenBank/DDBJ databases">
        <title>WGS assembly of Aquilegia coerulea Goldsmith.</title>
        <authorList>
            <person name="Hodges S."/>
            <person name="Kramer E."/>
            <person name="Nordborg M."/>
            <person name="Tomkins J."/>
            <person name="Borevitz J."/>
            <person name="Derieg N."/>
            <person name="Yan J."/>
            <person name="Mihaltcheva S."/>
            <person name="Hayes R.D."/>
            <person name="Rokhsar D."/>
        </authorList>
    </citation>
    <scope>NUCLEOTIDE SEQUENCE [LARGE SCALE GENOMIC DNA]</scope>
    <source>
        <strain evidence="3">cv. Goldsmith</strain>
    </source>
</reference>
<evidence type="ECO:0000313" key="2">
    <source>
        <dbReference type="EMBL" id="PIA65583.1"/>
    </source>
</evidence>
<evidence type="ECO:0000256" key="1">
    <source>
        <dbReference type="SAM" id="Phobius"/>
    </source>
</evidence>
<dbReference type="Proteomes" id="UP000230069">
    <property type="component" value="Unassembled WGS sequence"/>
</dbReference>
<dbReference type="EMBL" id="KZ305018">
    <property type="protein sequence ID" value="PIA65583.1"/>
    <property type="molecule type" value="Genomic_DNA"/>
</dbReference>
<gene>
    <name evidence="2" type="ORF">AQUCO_00100823v1</name>
</gene>
<dbReference type="AlphaFoldDB" id="A0A2G5FC44"/>
<protein>
    <submittedName>
        <fullName evidence="2">Uncharacterized protein</fullName>
    </submittedName>
</protein>